<dbReference type="PANTHER" id="PTHR45458">
    <property type="entry name" value="SHORT-CHAIN DEHYDROGENASE/REDUCTASE SDR"/>
    <property type="match status" value="1"/>
</dbReference>
<organism evidence="1 2">
    <name type="scientific">Byssothecium circinans</name>
    <dbReference type="NCBI Taxonomy" id="147558"/>
    <lineage>
        <taxon>Eukaryota</taxon>
        <taxon>Fungi</taxon>
        <taxon>Dikarya</taxon>
        <taxon>Ascomycota</taxon>
        <taxon>Pezizomycotina</taxon>
        <taxon>Dothideomycetes</taxon>
        <taxon>Pleosporomycetidae</taxon>
        <taxon>Pleosporales</taxon>
        <taxon>Massarineae</taxon>
        <taxon>Massarinaceae</taxon>
        <taxon>Byssothecium</taxon>
    </lineage>
</organism>
<keyword evidence="2" id="KW-1185">Reference proteome</keyword>
<dbReference type="SUPFAM" id="SSF51735">
    <property type="entry name" value="NAD(P)-binding Rossmann-fold domains"/>
    <property type="match status" value="1"/>
</dbReference>
<gene>
    <name evidence="1" type="ORF">CC80DRAFT_487312</name>
</gene>
<protein>
    <submittedName>
        <fullName evidence="1">NAD(P)-binding protein</fullName>
    </submittedName>
</protein>
<dbReference type="Proteomes" id="UP000800035">
    <property type="component" value="Unassembled WGS sequence"/>
</dbReference>
<dbReference type="CDD" id="cd05325">
    <property type="entry name" value="carb_red_sniffer_like_SDR_c"/>
    <property type="match status" value="1"/>
</dbReference>
<dbReference type="InterPro" id="IPR036291">
    <property type="entry name" value="NAD(P)-bd_dom_sf"/>
</dbReference>
<dbReference type="Pfam" id="PF00106">
    <property type="entry name" value="adh_short"/>
    <property type="match status" value="1"/>
</dbReference>
<dbReference type="PANTHER" id="PTHR45458:SF1">
    <property type="entry name" value="SHORT CHAIN DEHYDROGENASE"/>
    <property type="match status" value="1"/>
</dbReference>
<dbReference type="GO" id="GO:0016616">
    <property type="term" value="F:oxidoreductase activity, acting on the CH-OH group of donors, NAD or NADP as acceptor"/>
    <property type="evidence" value="ECO:0007669"/>
    <property type="project" value="TreeGrafter"/>
</dbReference>
<dbReference type="InterPro" id="IPR052184">
    <property type="entry name" value="SDR_enzymes"/>
</dbReference>
<dbReference type="OrthoDB" id="5296at2759"/>
<evidence type="ECO:0000313" key="2">
    <source>
        <dbReference type="Proteomes" id="UP000800035"/>
    </source>
</evidence>
<proteinExistence type="predicted"/>
<dbReference type="EMBL" id="ML976978">
    <property type="protein sequence ID" value="KAF1962853.1"/>
    <property type="molecule type" value="Genomic_DNA"/>
</dbReference>
<sequence length="230" mass="24641">MPTALVTGANSGIGHALSQLLIKEGYDVIATDITISTPIKSLNCEYHQLDVTSPDSITSLKQKLGDRPIHLLLNVAGILPPVQQDKLPNVSLDLLQKTFAVNTFGPLLLTQALLPNIRSAITKSTAPKIAVMSSRMGSIADNGSGGIYAYRASKAGVNAVFKSLAVDLKDEGVVVVLLHPGIVKTMLMGETGTEGVEPEVAAKDLWEVLRGKGIEDTGRWWHRNGEELPW</sequence>
<accession>A0A6A5UCE8</accession>
<dbReference type="AlphaFoldDB" id="A0A6A5UCE8"/>
<dbReference type="Gene3D" id="3.40.50.720">
    <property type="entry name" value="NAD(P)-binding Rossmann-like Domain"/>
    <property type="match status" value="1"/>
</dbReference>
<dbReference type="PRINTS" id="PR00081">
    <property type="entry name" value="GDHRDH"/>
</dbReference>
<evidence type="ECO:0000313" key="1">
    <source>
        <dbReference type="EMBL" id="KAF1962853.1"/>
    </source>
</evidence>
<reference evidence="1" key="1">
    <citation type="journal article" date="2020" name="Stud. Mycol.">
        <title>101 Dothideomycetes genomes: a test case for predicting lifestyles and emergence of pathogens.</title>
        <authorList>
            <person name="Haridas S."/>
            <person name="Albert R."/>
            <person name="Binder M."/>
            <person name="Bloem J."/>
            <person name="Labutti K."/>
            <person name="Salamov A."/>
            <person name="Andreopoulos B."/>
            <person name="Baker S."/>
            <person name="Barry K."/>
            <person name="Bills G."/>
            <person name="Bluhm B."/>
            <person name="Cannon C."/>
            <person name="Castanera R."/>
            <person name="Culley D."/>
            <person name="Daum C."/>
            <person name="Ezra D."/>
            <person name="Gonzalez J."/>
            <person name="Henrissat B."/>
            <person name="Kuo A."/>
            <person name="Liang C."/>
            <person name="Lipzen A."/>
            <person name="Lutzoni F."/>
            <person name="Magnuson J."/>
            <person name="Mondo S."/>
            <person name="Nolan M."/>
            <person name="Ohm R."/>
            <person name="Pangilinan J."/>
            <person name="Park H.-J."/>
            <person name="Ramirez L."/>
            <person name="Alfaro M."/>
            <person name="Sun H."/>
            <person name="Tritt A."/>
            <person name="Yoshinaga Y."/>
            <person name="Zwiers L.-H."/>
            <person name="Turgeon B."/>
            <person name="Goodwin S."/>
            <person name="Spatafora J."/>
            <person name="Crous P."/>
            <person name="Grigoriev I."/>
        </authorList>
    </citation>
    <scope>NUCLEOTIDE SEQUENCE</scope>
    <source>
        <strain evidence="1">CBS 675.92</strain>
    </source>
</reference>
<name>A0A6A5UCE8_9PLEO</name>
<dbReference type="InterPro" id="IPR002347">
    <property type="entry name" value="SDR_fam"/>
</dbReference>